<dbReference type="EMBL" id="MN741009">
    <property type="protein sequence ID" value="QHU22529.1"/>
    <property type="molecule type" value="Genomic_DNA"/>
</dbReference>
<evidence type="ECO:0000256" key="1">
    <source>
        <dbReference type="SAM" id="MobiDB-lite"/>
    </source>
</evidence>
<accession>A0A6C0KY48</accession>
<proteinExistence type="predicted"/>
<feature type="region of interest" description="Disordered" evidence="1">
    <location>
        <begin position="64"/>
        <end position="90"/>
    </location>
</feature>
<sequence>MSETQKVIMKQTGVSQSQYLQNIASLHSHIDNTNEGIKNSSYERYLNRKKGKVLSNQGKMIASTALSGNKTRSQSLTNKNTSDCSSQMCN</sequence>
<protein>
    <submittedName>
        <fullName evidence="2">Uncharacterized protein</fullName>
    </submittedName>
</protein>
<reference evidence="2" key="1">
    <citation type="journal article" date="2020" name="Nature">
        <title>Giant virus diversity and host interactions through global metagenomics.</title>
        <authorList>
            <person name="Schulz F."/>
            <person name="Roux S."/>
            <person name="Paez-Espino D."/>
            <person name="Jungbluth S."/>
            <person name="Walsh D.A."/>
            <person name="Denef V.J."/>
            <person name="McMahon K.D."/>
            <person name="Konstantinidis K.T."/>
            <person name="Eloe-Fadrosh E.A."/>
            <person name="Kyrpides N.C."/>
            <person name="Woyke T."/>
        </authorList>
    </citation>
    <scope>NUCLEOTIDE SEQUENCE</scope>
    <source>
        <strain evidence="2">GVMAG-S-ERX555907-102</strain>
    </source>
</reference>
<dbReference type="AlphaFoldDB" id="A0A6C0KY48"/>
<evidence type="ECO:0000313" key="2">
    <source>
        <dbReference type="EMBL" id="QHU22529.1"/>
    </source>
</evidence>
<organism evidence="2">
    <name type="scientific">viral metagenome</name>
    <dbReference type="NCBI Taxonomy" id="1070528"/>
    <lineage>
        <taxon>unclassified sequences</taxon>
        <taxon>metagenomes</taxon>
        <taxon>organismal metagenomes</taxon>
    </lineage>
</organism>
<name>A0A6C0KY48_9ZZZZ</name>